<reference evidence="1 2" key="1">
    <citation type="submission" date="2018-07" db="EMBL/GenBank/DDBJ databases">
        <title>A high quality draft genome assembly of the barn swallow (H. rustica rustica).</title>
        <authorList>
            <person name="Formenti G."/>
            <person name="Chiara M."/>
            <person name="Poveda L."/>
            <person name="Francoijs K.-J."/>
            <person name="Bonisoli-Alquati A."/>
            <person name="Canova L."/>
            <person name="Gianfranceschi L."/>
            <person name="Horner D.S."/>
            <person name="Saino N."/>
        </authorList>
    </citation>
    <scope>NUCLEOTIDE SEQUENCE [LARGE SCALE GENOMIC DNA]</scope>
    <source>
        <strain evidence="1">Chelidonia</strain>
        <tissue evidence="1">Blood</tissue>
    </source>
</reference>
<name>A0A3M0JX47_HIRRU</name>
<keyword evidence="2" id="KW-1185">Reference proteome</keyword>
<dbReference type="Proteomes" id="UP000269221">
    <property type="component" value="Unassembled WGS sequence"/>
</dbReference>
<sequence>MSHLTQEKEYLLQVFSSTAITCRKSPIQRDGEALPYTSAGLEEKKAIRSLRSWDMTSSRLVISETMPVLRLSGEAVVVARVTNVLILQCSLCELFEEKQLLAQNDDKNPPRLVIKRGKGAFRLFLVSLGIMKFCEFSSLPDKYPVIVLDHPGGSLQRKLSGEASSTLIN</sequence>
<evidence type="ECO:0000313" key="1">
    <source>
        <dbReference type="EMBL" id="RMC05355.1"/>
    </source>
</evidence>
<accession>A0A3M0JX47</accession>
<evidence type="ECO:0000313" key="2">
    <source>
        <dbReference type="Proteomes" id="UP000269221"/>
    </source>
</evidence>
<dbReference type="AlphaFoldDB" id="A0A3M0JX47"/>
<proteinExistence type="predicted"/>
<comment type="caution">
    <text evidence="1">The sequence shown here is derived from an EMBL/GenBank/DDBJ whole genome shotgun (WGS) entry which is preliminary data.</text>
</comment>
<protein>
    <submittedName>
        <fullName evidence="1">Uncharacterized protein</fullName>
    </submittedName>
</protein>
<dbReference type="EMBL" id="QRBI01000123">
    <property type="protein sequence ID" value="RMC05355.1"/>
    <property type="molecule type" value="Genomic_DNA"/>
</dbReference>
<gene>
    <name evidence="1" type="ORF">DUI87_18544</name>
</gene>
<organism evidence="1 2">
    <name type="scientific">Hirundo rustica rustica</name>
    <dbReference type="NCBI Taxonomy" id="333673"/>
    <lineage>
        <taxon>Eukaryota</taxon>
        <taxon>Metazoa</taxon>
        <taxon>Chordata</taxon>
        <taxon>Craniata</taxon>
        <taxon>Vertebrata</taxon>
        <taxon>Euteleostomi</taxon>
        <taxon>Archelosauria</taxon>
        <taxon>Archosauria</taxon>
        <taxon>Dinosauria</taxon>
        <taxon>Saurischia</taxon>
        <taxon>Theropoda</taxon>
        <taxon>Coelurosauria</taxon>
        <taxon>Aves</taxon>
        <taxon>Neognathae</taxon>
        <taxon>Neoaves</taxon>
        <taxon>Telluraves</taxon>
        <taxon>Australaves</taxon>
        <taxon>Passeriformes</taxon>
        <taxon>Sylvioidea</taxon>
        <taxon>Hirundinidae</taxon>
        <taxon>Hirundo</taxon>
    </lineage>
</organism>